<feature type="region of interest" description="Disordered" evidence="1">
    <location>
        <begin position="74"/>
        <end position="122"/>
    </location>
</feature>
<feature type="compositionally biased region" description="Basic and acidic residues" evidence="1">
    <location>
        <begin position="88"/>
        <end position="99"/>
    </location>
</feature>
<organism evidence="2 3">
    <name type="scientific">Lithospermum erythrorhizon</name>
    <name type="common">Purple gromwell</name>
    <name type="synonym">Lithospermum officinale var. erythrorhizon</name>
    <dbReference type="NCBI Taxonomy" id="34254"/>
    <lineage>
        <taxon>Eukaryota</taxon>
        <taxon>Viridiplantae</taxon>
        <taxon>Streptophyta</taxon>
        <taxon>Embryophyta</taxon>
        <taxon>Tracheophyta</taxon>
        <taxon>Spermatophyta</taxon>
        <taxon>Magnoliopsida</taxon>
        <taxon>eudicotyledons</taxon>
        <taxon>Gunneridae</taxon>
        <taxon>Pentapetalae</taxon>
        <taxon>asterids</taxon>
        <taxon>lamiids</taxon>
        <taxon>Boraginales</taxon>
        <taxon>Boraginaceae</taxon>
        <taxon>Boraginoideae</taxon>
        <taxon>Lithospermeae</taxon>
        <taxon>Lithospermum</taxon>
    </lineage>
</organism>
<dbReference type="Proteomes" id="UP001454036">
    <property type="component" value="Unassembled WGS sequence"/>
</dbReference>
<keyword evidence="3" id="KW-1185">Reference proteome</keyword>
<dbReference type="PANTHER" id="PTHR35502">
    <property type="entry name" value="PROTEIN MICROTUBULE BINDING PROTEIN 2C"/>
    <property type="match status" value="1"/>
</dbReference>
<sequence length="330" mass="36721">MYEPQNFLDLQDDPNAAGADPKSWLSGDGDNFSAASPPPPPPPLPPGNVDQRLLRDLVDMVPLVQSLIEQKQRSSFTRRGSMTYTKAPSKESLYRKEGRNAAQSVPRKNNADGFSRSSLTEKDREELMALREQVEDLQKKLSEKDELLKSVEISKSEVASVLAEVNELKEEAASRESLLKSTQLQFSDTKIKLADKQAAVERLEWEAMTSKKKVEKLQQDMDRVQSEITTMMLVFEGLQMKESSVPTQKYDDAPYGCDLLNEIDDYDESKMQMLEEAREAYATAVAAAREKQDEESLAVAATARSHLQSLVVEKNLSTCNGGSGLGATCY</sequence>
<evidence type="ECO:0000256" key="1">
    <source>
        <dbReference type="SAM" id="MobiDB-lite"/>
    </source>
</evidence>
<protein>
    <submittedName>
        <fullName evidence="2">Uncharacterized protein</fullName>
    </submittedName>
</protein>
<feature type="region of interest" description="Disordered" evidence="1">
    <location>
        <begin position="1"/>
        <end position="50"/>
    </location>
</feature>
<proteinExistence type="predicted"/>
<evidence type="ECO:0000313" key="3">
    <source>
        <dbReference type="Proteomes" id="UP001454036"/>
    </source>
</evidence>
<dbReference type="InterPro" id="IPR040289">
    <property type="entry name" value="MBP2C"/>
</dbReference>
<dbReference type="EMBL" id="BAABME010005534">
    <property type="protein sequence ID" value="GAA0165911.1"/>
    <property type="molecule type" value="Genomic_DNA"/>
</dbReference>
<feature type="compositionally biased region" description="Polar residues" evidence="1">
    <location>
        <begin position="74"/>
        <end position="86"/>
    </location>
</feature>
<accession>A0AAV3QRU8</accession>
<comment type="caution">
    <text evidence="2">The sequence shown here is derived from an EMBL/GenBank/DDBJ whole genome shotgun (WGS) entry which is preliminary data.</text>
</comment>
<dbReference type="GO" id="GO:0008017">
    <property type="term" value="F:microtubule binding"/>
    <property type="evidence" value="ECO:0007669"/>
    <property type="project" value="InterPro"/>
</dbReference>
<dbReference type="AlphaFoldDB" id="A0AAV3QRU8"/>
<dbReference type="GO" id="GO:0010497">
    <property type="term" value="P:plasmodesmata-mediated intercellular transport"/>
    <property type="evidence" value="ECO:0007669"/>
    <property type="project" value="InterPro"/>
</dbReference>
<reference evidence="2 3" key="1">
    <citation type="submission" date="2024-01" db="EMBL/GenBank/DDBJ databases">
        <title>The complete chloroplast genome sequence of Lithospermum erythrorhizon: insights into the phylogenetic relationship among Boraginaceae species and the maternal lineages of purple gromwells.</title>
        <authorList>
            <person name="Okada T."/>
            <person name="Watanabe K."/>
        </authorList>
    </citation>
    <scope>NUCLEOTIDE SEQUENCE [LARGE SCALE GENOMIC DNA]</scope>
</reference>
<feature type="compositionally biased region" description="Pro residues" evidence="1">
    <location>
        <begin position="36"/>
        <end position="46"/>
    </location>
</feature>
<dbReference type="PANTHER" id="PTHR35502:SF2">
    <property type="entry name" value="PROTEIN MICROTUBULE BINDING PROTEIN 2C"/>
    <property type="match status" value="1"/>
</dbReference>
<gene>
    <name evidence="2" type="ORF">LIER_21191</name>
</gene>
<name>A0AAV3QRU8_LITER</name>
<evidence type="ECO:0000313" key="2">
    <source>
        <dbReference type="EMBL" id="GAA0165911.1"/>
    </source>
</evidence>